<dbReference type="GeneID" id="14406736"/>
<reference evidence="3" key="1">
    <citation type="submission" date="2012-02" db="EMBL/GenBank/DDBJ databases">
        <title>Complete sequence of chromosome of Methanomethylovorans hollandica DSM 15978.</title>
        <authorList>
            <person name="Lucas S."/>
            <person name="Copeland A."/>
            <person name="Lapidus A."/>
            <person name="Glavina del Rio T."/>
            <person name="Dalin E."/>
            <person name="Tice H."/>
            <person name="Bruce D."/>
            <person name="Goodwin L."/>
            <person name="Pitluck S."/>
            <person name="Peters L."/>
            <person name="Mikhailova N."/>
            <person name="Held B."/>
            <person name="Kyrpides N."/>
            <person name="Mavromatis K."/>
            <person name="Ivanova N."/>
            <person name="Brettin T."/>
            <person name="Detter J.C."/>
            <person name="Han C."/>
            <person name="Larimer F."/>
            <person name="Land M."/>
            <person name="Hauser L."/>
            <person name="Markowitz V."/>
            <person name="Cheng J.-F."/>
            <person name="Hugenholtz P."/>
            <person name="Woyke T."/>
            <person name="Wu D."/>
            <person name="Spring S."/>
            <person name="Schroeder M."/>
            <person name="Brambilla E."/>
            <person name="Klenk H.-P."/>
            <person name="Eisen J.A."/>
        </authorList>
    </citation>
    <scope>NUCLEOTIDE SEQUENCE [LARGE SCALE GENOMIC DNA]</scope>
    <source>
        <strain evidence="3">DSM 15978 / NBRC 107637 / DMS1</strain>
    </source>
</reference>
<dbReference type="HAMAP" id="MF_01079">
    <property type="entry name" value="UPF0280"/>
    <property type="match status" value="1"/>
</dbReference>
<dbReference type="Gene3D" id="3.10.520.10">
    <property type="entry name" value="ApbE-like domains"/>
    <property type="match status" value="1"/>
</dbReference>
<dbReference type="SUPFAM" id="SSF143631">
    <property type="entry name" value="ApbE-like"/>
    <property type="match status" value="1"/>
</dbReference>
<dbReference type="InterPro" id="IPR003374">
    <property type="entry name" value="ApbE-like_sf"/>
</dbReference>
<dbReference type="InterPro" id="IPR007183">
    <property type="entry name" value="UPF0280"/>
</dbReference>
<dbReference type="PIRSF" id="PIRSF006421">
    <property type="entry name" value="UCP006421"/>
    <property type="match status" value="1"/>
</dbReference>
<dbReference type="STRING" id="867904.Metho_0927"/>
<organism evidence="2 3">
    <name type="scientific">Methanomethylovorans hollandica (strain DSM 15978 / NBRC 107637 / DMS1)</name>
    <dbReference type="NCBI Taxonomy" id="867904"/>
    <lineage>
        <taxon>Archaea</taxon>
        <taxon>Methanobacteriati</taxon>
        <taxon>Methanobacteriota</taxon>
        <taxon>Stenosarchaea group</taxon>
        <taxon>Methanomicrobia</taxon>
        <taxon>Methanosarcinales</taxon>
        <taxon>Methanosarcinaceae</taxon>
        <taxon>Methanomethylovorans</taxon>
    </lineage>
</organism>
<gene>
    <name evidence="2" type="ordered locus">Metho_0927</name>
</gene>
<proteinExistence type="inferred from homology"/>
<dbReference type="OrthoDB" id="50299at2157"/>
<dbReference type="Proteomes" id="UP000010866">
    <property type="component" value="Chromosome"/>
</dbReference>
<evidence type="ECO:0000256" key="1">
    <source>
        <dbReference type="HAMAP-Rule" id="MF_01079"/>
    </source>
</evidence>
<dbReference type="RefSeq" id="WP_015324336.1">
    <property type="nucleotide sequence ID" value="NC_019977.1"/>
</dbReference>
<dbReference type="KEGG" id="mhz:Metho_0927"/>
<comment type="similarity">
    <text evidence="1">Belongs to the UPF0280 family.</text>
</comment>
<sequence>MKEHFQLKETIVTIVTDRESHIKRAKESIHHNRAVLERFIALDPFFRSTLEPYATVENVPEVVKRMILAGNSMGIGPMSAVAGTIAAMAVESMVAAGATFAIVDNGGDIALINDRPVTIGVYAGTSPVKDLAFQMPVHDNITGICTSSGTVGPSISFGMADAAIIFSDDVSLADAAATALGNATQVGKEAVEKAFDAVKHVTGIKGAVVIQGEYIGMWGAIPEMVEAHIDYDCITKG</sequence>
<dbReference type="NCBIfam" id="NF003324">
    <property type="entry name" value="PRK04334.1-4"/>
    <property type="match status" value="1"/>
</dbReference>
<dbReference type="AlphaFoldDB" id="L0KYU7"/>
<evidence type="ECO:0000313" key="3">
    <source>
        <dbReference type="Proteomes" id="UP000010866"/>
    </source>
</evidence>
<dbReference type="EMBL" id="CP003362">
    <property type="protein sequence ID" value="AGB49169.1"/>
    <property type="molecule type" value="Genomic_DNA"/>
</dbReference>
<name>L0KYU7_METHD</name>
<accession>L0KYU7</accession>
<dbReference type="InterPro" id="IPR037456">
    <property type="entry name" value="MA1715-like"/>
</dbReference>
<evidence type="ECO:0000313" key="2">
    <source>
        <dbReference type="EMBL" id="AGB49169.1"/>
    </source>
</evidence>
<protein>
    <recommendedName>
        <fullName evidence="1">UPF0280 protein Metho_0927</fullName>
    </recommendedName>
</protein>
<keyword evidence="3" id="KW-1185">Reference proteome</keyword>
<dbReference type="HOGENOM" id="CLU_074757_0_0_2"/>